<dbReference type="Pfam" id="PF02810">
    <property type="entry name" value="SEC-C"/>
    <property type="match status" value="1"/>
</dbReference>
<keyword evidence="1" id="KW-0175">Coiled coil</keyword>
<name>M1ZX73_CLOBO</name>
<dbReference type="AlphaFoldDB" id="M1ZX73"/>
<accession>M1ZX73</accession>
<proteinExistence type="predicted"/>
<evidence type="ECO:0000256" key="1">
    <source>
        <dbReference type="SAM" id="Coils"/>
    </source>
</evidence>
<comment type="caution">
    <text evidence="2">The sequence shown here is derived from an EMBL/GenBank/DDBJ whole genome shotgun (WGS) entry which is preliminary data.</text>
</comment>
<dbReference type="EMBL" id="AMXI01000539">
    <property type="protein sequence ID" value="EKN42014.1"/>
    <property type="molecule type" value="Genomic_DNA"/>
</dbReference>
<organism evidence="2 3">
    <name type="scientific">Clostridium botulinum CFSAN001627</name>
    <dbReference type="NCBI Taxonomy" id="1232189"/>
    <lineage>
        <taxon>Bacteria</taxon>
        <taxon>Bacillati</taxon>
        <taxon>Bacillota</taxon>
        <taxon>Clostridia</taxon>
        <taxon>Eubacteriales</taxon>
        <taxon>Clostridiaceae</taxon>
        <taxon>Clostridium</taxon>
    </lineage>
</organism>
<dbReference type="Proteomes" id="UP000011944">
    <property type="component" value="Unassembled WGS sequence"/>
</dbReference>
<dbReference type="Gene3D" id="3.10.450.50">
    <property type="match status" value="1"/>
</dbReference>
<dbReference type="PANTHER" id="PTHR33747:SF1">
    <property type="entry name" value="ADENYLATE CYCLASE-ASSOCIATED CAP C-TERMINAL DOMAIN-CONTAINING PROTEIN"/>
    <property type="match status" value="1"/>
</dbReference>
<gene>
    <name evidence="2" type="ORF">CFSAN001627_09578</name>
</gene>
<evidence type="ECO:0000313" key="2">
    <source>
        <dbReference type="EMBL" id="EKN42014.1"/>
    </source>
</evidence>
<feature type="coiled-coil region" evidence="1">
    <location>
        <begin position="47"/>
        <end position="95"/>
    </location>
</feature>
<dbReference type="SUPFAM" id="SSF103642">
    <property type="entry name" value="Sec-C motif"/>
    <property type="match status" value="1"/>
</dbReference>
<dbReference type="PATRIC" id="fig|1232189.3.peg.1541"/>
<dbReference type="PANTHER" id="PTHR33747">
    <property type="entry name" value="UPF0225 PROTEIN SCO1677"/>
    <property type="match status" value="1"/>
</dbReference>
<reference evidence="2 3" key="2">
    <citation type="submission" date="2013-03" db="EMBL/GenBank/DDBJ databases">
        <title>Diversity in Clostridium botulinum.</title>
        <authorList>
            <person name="Timme R.E."/>
            <person name="Allard M."/>
            <person name="Luo Y."/>
            <person name="Strain E."/>
            <person name="Gonzalez-Escalona N."/>
            <person name="Brown E."/>
        </authorList>
    </citation>
    <scope>NUCLEOTIDE SEQUENCE [LARGE SCALE GENOMIC DNA]</scope>
    <source>
        <strain evidence="2 3">CFSAN001627</strain>
    </source>
</reference>
<reference evidence="2 3" key="1">
    <citation type="submission" date="2012-10" db="EMBL/GenBank/DDBJ databases">
        <authorList>
            <person name="Strain E.A."/>
            <person name="Brown E."/>
            <person name="Allard M.W."/>
            <person name="Gonzalez-Escalona N."/>
            <person name="Timme R."/>
        </authorList>
    </citation>
    <scope>NUCLEOTIDE SEQUENCE [LARGE SCALE GENOMIC DNA]</scope>
    <source>
        <strain evidence="2 3">CFSAN001627</strain>
    </source>
</reference>
<sequence>KKYMKENLNLKEEKSNEVMYSTSCLMKNAFSVDYIFKDIKGRIYLKNEEVERDIKDIITEINNNIEKWCLRGHSIKEIKSKEDKIYEKVEKVNNKGKIGRNDPCPCGSGKKYKKCCLNK</sequence>
<evidence type="ECO:0000313" key="3">
    <source>
        <dbReference type="Proteomes" id="UP000011944"/>
    </source>
</evidence>
<dbReference type="InterPro" id="IPR004027">
    <property type="entry name" value="SEC_C_motif"/>
</dbReference>
<feature type="non-terminal residue" evidence="2">
    <location>
        <position position="1"/>
    </location>
</feature>
<protein>
    <submittedName>
        <fullName evidence="2">SecC motif-containing protein</fullName>
    </submittedName>
</protein>